<feature type="compositionally biased region" description="Basic residues" evidence="2">
    <location>
        <begin position="14"/>
        <end position="43"/>
    </location>
</feature>
<dbReference type="InterPro" id="IPR004474">
    <property type="entry name" value="LytR_CpsA_psr"/>
</dbReference>
<organism evidence="4 5">
    <name type="scientific">Prauserella alba</name>
    <dbReference type="NCBI Taxonomy" id="176898"/>
    <lineage>
        <taxon>Bacteria</taxon>
        <taxon>Bacillati</taxon>
        <taxon>Actinomycetota</taxon>
        <taxon>Actinomycetes</taxon>
        <taxon>Pseudonocardiales</taxon>
        <taxon>Pseudonocardiaceae</taxon>
        <taxon>Prauserella</taxon>
    </lineage>
</organism>
<evidence type="ECO:0000256" key="1">
    <source>
        <dbReference type="ARBA" id="ARBA00006068"/>
    </source>
</evidence>
<sequence>MTDWPGTAVVAGSRRQRKQRGKRSQWRKHSLWGPWGRRRRRQDGRHGDEGPPHDAAGATRRAGAATWARRGGKTVVALVSAMVMVVSWYGWQFIGDVNSGTSTTDVFDGDRATAAPMDGAIDILLVGMDSRTDNHGDPLPREVLDKLHAGDADGERQTDTMILVHIPQDGRGASAISFPRDAWVELANEYGTHKLNSAFGRAYTHTSKQLRARAELDQDEIEDRARVAGRKNLIASVEKLIDRPGMIDRYAEVNLASFYEITKTLGGVDVCLKNDVDDERSGLDLSAGRHTLKGVEALAFVRQRYGLPNYDLDRIARQQAFLSGLVRKMLSSDVLFDPAKISEVVEAVQSSVVLSEDWDLMQFAAQMRNLSGGNIEFHTIPVEGNEQFGSASALEIDVDEVRSFVDEIVGDEQPDSSAAPDVDAGEYTVDVYSASADPAHGESVRSLLRDNGFQGEGSAIMDGVTEPVVRHAPEVADAAEAAAALLGPDVGVEEDPALPEGRLEVHVHAGFVPGETTKGADTPRSVAPASLSGPVANSAGTQPRTAQPAQAQSDEPDEPSEPITAGDIPCVN</sequence>
<comment type="similarity">
    <text evidence="1">Belongs to the LytR/CpsA/Psr (LCP) family.</text>
</comment>
<accession>A0ABP4G328</accession>
<keyword evidence="5" id="KW-1185">Reference proteome</keyword>
<dbReference type="NCBIfam" id="TIGR00350">
    <property type="entry name" value="lytR_cpsA_psr"/>
    <property type="match status" value="1"/>
</dbReference>
<feature type="region of interest" description="Disordered" evidence="2">
    <location>
        <begin position="1"/>
        <end position="65"/>
    </location>
</feature>
<feature type="region of interest" description="Disordered" evidence="2">
    <location>
        <begin position="513"/>
        <end position="572"/>
    </location>
</feature>
<reference evidence="5" key="1">
    <citation type="journal article" date="2019" name="Int. J. Syst. Evol. Microbiol.">
        <title>The Global Catalogue of Microorganisms (GCM) 10K type strain sequencing project: providing services to taxonomists for standard genome sequencing and annotation.</title>
        <authorList>
            <consortium name="The Broad Institute Genomics Platform"/>
            <consortium name="The Broad Institute Genome Sequencing Center for Infectious Disease"/>
            <person name="Wu L."/>
            <person name="Ma J."/>
        </authorList>
    </citation>
    <scope>NUCLEOTIDE SEQUENCE [LARGE SCALE GENOMIC DNA]</scope>
    <source>
        <strain evidence="5">JCM 13022</strain>
    </source>
</reference>
<dbReference type="Pfam" id="PF03816">
    <property type="entry name" value="LytR_cpsA_psr"/>
    <property type="match status" value="1"/>
</dbReference>
<dbReference type="Proteomes" id="UP001500467">
    <property type="component" value="Unassembled WGS sequence"/>
</dbReference>
<feature type="compositionally biased region" description="Low complexity" evidence="2">
    <location>
        <begin position="539"/>
        <end position="552"/>
    </location>
</feature>
<dbReference type="EMBL" id="BAAALM010000011">
    <property type="protein sequence ID" value="GAA1209382.1"/>
    <property type="molecule type" value="Genomic_DNA"/>
</dbReference>
<proteinExistence type="inferred from homology"/>
<protein>
    <submittedName>
        <fullName evidence="4">LCP family protein</fullName>
    </submittedName>
</protein>
<dbReference type="Gene3D" id="3.40.630.190">
    <property type="entry name" value="LCP protein"/>
    <property type="match status" value="1"/>
</dbReference>
<evidence type="ECO:0000313" key="5">
    <source>
        <dbReference type="Proteomes" id="UP001500467"/>
    </source>
</evidence>
<evidence type="ECO:0000256" key="2">
    <source>
        <dbReference type="SAM" id="MobiDB-lite"/>
    </source>
</evidence>
<feature type="domain" description="Cell envelope-related transcriptional attenuator" evidence="3">
    <location>
        <begin position="158"/>
        <end position="330"/>
    </location>
</feature>
<dbReference type="PANTHER" id="PTHR33392:SF6">
    <property type="entry name" value="POLYISOPRENYL-TEICHOIC ACID--PEPTIDOGLYCAN TEICHOIC ACID TRANSFERASE TAGU"/>
    <property type="match status" value="1"/>
</dbReference>
<evidence type="ECO:0000313" key="4">
    <source>
        <dbReference type="EMBL" id="GAA1209382.1"/>
    </source>
</evidence>
<feature type="compositionally biased region" description="Low complexity" evidence="2">
    <location>
        <begin position="55"/>
        <end position="65"/>
    </location>
</feature>
<dbReference type="InterPro" id="IPR050922">
    <property type="entry name" value="LytR/CpsA/Psr_CW_biosynth"/>
</dbReference>
<dbReference type="RefSeq" id="WP_344073088.1">
    <property type="nucleotide sequence ID" value="NZ_BAAALM010000011.1"/>
</dbReference>
<comment type="caution">
    <text evidence="4">The sequence shown here is derived from an EMBL/GenBank/DDBJ whole genome shotgun (WGS) entry which is preliminary data.</text>
</comment>
<name>A0ABP4G328_9PSEU</name>
<gene>
    <name evidence="4" type="ORF">GCM10009675_31980</name>
</gene>
<evidence type="ECO:0000259" key="3">
    <source>
        <dbReference type="Pfam" id="PF03816"/>
    </source>
</evidence>
<dbReference type="PANTHER" id="PTHR33392">
    <property type="entry name" value="POLYISOPRENYL-TEICHOIC ACID--PEPTIDOGLYCAN TEICHOIC ACID TRANSFERASE TAGU"/>
    <property type="match status" value="1"/>
</dbReference>